<comment type="caution">
    <text evidence="3">The sequence shown here is derived from an EMBL/GenBank/DDBJ whole genome shotgun (WGS) entry which is preliminary data.</text>
</comment>
<dbReference type="InterPro" id="IPR057251">
    <property type="entry name" value="FP_C"/>
</dbReference>
<accession>A0A922M9E8</accession>
<proteinExistence type="predicted"/>
<dbReference type="Proteomes" id="UP000814243">
    <property type="component" value="Unassembled WGS sequence"/>
</dbReference>
<evidence type="ECO:0000259" key="2">
    <source>
        <dbReference type="Pfam" id="PF25298"/>
    </source>
</evidence>
<organism evidence="3 4">
    <name type="scientific">Spodoptera exigua</name>
    <name type="common">Beet armyworm</name>
    <name type="synonym">Noctua fulgens</name>
    <dbReference type="NCBI Taxonomy" id="7107"/>
    <lineage>
        <taxon>Eukaryota</taxon>
        <taxon>Metazoa</taxon>
        <taxon>Ecdysozoa</taxon>
        <taxon>Arthropoda</taxon>
        <taxon>Hexapoda</taxon>
        <taxon>Insecta</taxon>
        <taxon>Pterygota</taxon>
        <taxon>Neoptera</taxon>
        <taxon>Endopterygota</taxon>
        <taxon>Lepidoptera</taxon>
        <taxon>Glossata</taxon>
        <taxon>Ditrysia</taxon>
        <taxon>Noctuoidea</taxon>
        <taxon>Noctuidae</taxon>
        <taxon>Amphipyrinae</taxon>
        <taxon>Spodoptera</taxon>
    </lineage>
</organism>
<evidence type="ECO:0000313" key="3">
    <source>
        <dbReference type="EMBL" id="KAH9632770.1"/>
    </source>
</evidence>
<reference evidence="3" key="1">
    <citation type="journal article" date="2021" name="G3 (Bethesda)">
        <title>Genome and transcriptome analysis of the beet armyworm Spodoptera exigua reveals targets for pest control. .</title>
        <authorList>
            <person name="Simon S."/>
            <person name="Breeschoten T."/>
            <person name="Jansen H.J."/>
            <person name="Dirks R.P."/>
            <person name="Schranz M.E."/>
            <person name="Ros V.I.D."/>
        </authorList>
    </citation>
    <scope>NUCLEOTIDE SEQUENCE</scope>
    <source>
        <strain evidence="3">TB_SE_WUR_2020</strain>
    </source>
</reference>
<dbReference type="AlphaFoldDB" id="A0A922M9E8"/>
<name>A0A922M9E8_SPOEX</name>
<keyword evidence="1" id="KW-0175">Coiled coil</keyword>
<dbReference type="EMBL" id="JACEFF010000690">
    <property type="protein sequence ID" value="KAH9632770.1"/>
    <property type="molecule type" value="Genomic_DNA"/>
</dbReference>
<feature type="domain" description="FP protein C-terminal" evidence="2">
    <location>
        <begin position="188"/>
        <end position="236"/>
    </location>
</feature>
<gene>
    <name evidence="3" type="ORF">HF086_002801</name>
</gene>
<feature type="coiled-coil region" evidence="1">
    <location>
        <begin position="6"/>
        <end position="68"/>
    </location>
</feature>
<evidence type="ECO:0000313" key="4">
    <source>
        <dbReference type="Proteomes" id="UP000814243"/>
    </source>
</evidence>
<evidence type="ECO:0000256" key="1">
    <source>
        <dbReference type="SAM" id="Coils"/>
    </source>
</evidence>
<protein>
    <recommendedName>
        <fullName evidence="2">FP protein C-terminal domain-containing protein</fullName>
    </recommendedName>
</protein>
<dbReference type="Pfam" id="PF25298">
    <property type="entry name" value="Baculo_FP_2nd"/>
    <property type="match status" value="1"/>
</dbReference>
<sequence length="243" mass="28048">MFNEMKEEQNARIEKIYDSMQEIKSQNVKIQESVISLSEYYDNLKSKIDDLETKLDEERKHNAAYTKSLEEKLEKMEKSARSTCVEIRNIPIVKSETKECLLNSVVKVGAILNATIEPHEINDIYRVGPTHSNNRTIIVNFASNLKKEKFLRNYKIYNKGKDNAKKLSTEHLQIKGTPNPVFVSENLTAKSKRLLFLAKDFASCNNYRFCWVTNGKIFLREKEGAPHILIKTESDIPQTISTK</sequence>